<gene>
    <name evidence="2" type="ORF">AC579_7656</name>
</gene>
<evidence type="ECO:0000313" key="2">
    <source>
        <dbReference type="EMBL" id="KXT09608.1"/>
    </source>
</evidence>
<dbReference type="AlphaFoldDB" id="A0A139I4F8"/>
<organism evidence="2 3">
    <name type="scientific">Pseudocercospora musae</name>
    <dbReference type="NCBI Taxonomy" id="113226"/>
    <lineage>
        <taxon>Eukaryota</taxon>
        <taxon>Fungi</taxon>
        <taxon>Dikarya</taxon>
        <taxon>Ascomycota</taxon>
        <taxon>Pezizomycotina</taxon>
        <taxon>Dothideomycetes</taxon>
        <taxon>Dothideomycetidae</taxon>
        <taxon>Mycosphaerellales</taxon>
        <taxon>Mycosphaerellaceae</taxon>
        <taxon>Pseudocercospora</taxon>
    </lineage>
</organism>
<protein>
    <submittedName>
        <fullName evidence="2">Uncharacterized protein</fullName>
    </submittedName>
</protein>
<dbReference type="Proteomes" id="UP000073492">
    <property type="component" value="Unassembled WGS sequence"/>
</dbReference>
<evidence type="ECO:0000313" key="3">
    <source>
        <dbReference type="Proteomes" id="UP000073492"/>
    </source>
</evidence>
<feature type="compositionally biased region" description="Basic and acidic residues" evidence="1">
    <location>
        <begin position="1"/>
        <end position="12"/>
    </location>
</feature>
<feature type="region of interest" description="Disordered" evidence="1">
    <location>
        <begin position="1"/>
        <end position="24"/>
    </location>
</feature>
<sequence>MRREVPTSEYKDPSTPSTTLLSGGPLILKHRHSFIPHTPEKNVNSLPLIARQSSDSSLPQTTIWHISNVYIGYGIPSVGCSYQFDILTLMRALPFLAFTFSASRTVCHRPAWAAGRYTIPPRAAPSMLFTRPSSPEYGQNLRWHKLRGLRPIWQLSKPLFPWLSQAASYKYFSERFDIYPTEV</sequence>
<comment type="caution">
    <text evidence="2">The sequence shown here is derived from an EMBL/GenBank/DDBJ whole genome shotgun (WGS) entry which is preliminary data.</text>
</comment>
<keyword evidence="3" id="KW-1185">Reference proteome</keyword>
<proteinExistence type="predicted"/>
<accession>A0A139I4F8</accession>
<reference evidence="2 3" key="1">
    <citation type="submission" date="2015-07" db="EMBL/GenBank/DDBJ databases">
        <title>Comparative genomics of the Sigatoka disease complex on banana suggests a link between parallel evolutionary changes in Pseudocercospora fijiensis and Pseudocercospora eumusae and increased virulence on the banana host.</title>
        <authorList>
            <person name="Chang T.-C."/>
            <person name="Salvucci A."/>
            <person name="Crous P.W."/>
            <person name="Stergiopoulos I."/>
        </authorList>
    </citation>
    <scope>NUCLEOTIDE SEQUENCE [LARGE SCALE GENOMIC DNA]</scope>
    <source>
        <strain evidence="2 3">CBS 116634</strain>
    </source>
</reference>
<name>A0A139I4F8_9PEZI</name>
<evidence type="ECO:0000256" key="1">
    <source>
        <dbReference type="SAM" id="MobiDB-lite"/>
    </source>
</evidence>
<dbReference type="OrthoDB" id="10395078at2759"/>
<dbReference type="EMBL" id="LFZO01000322">
    <property type="protein sequence ID" value="KXT09608.1"/>
    <property type="molecule type" value="Genomic_DNA"/>
</dbReference>